<protein>
    <submittedName>
        <fullName evidence="2">Uncharacterized protein</fullName>
    </submittedName>
</protein>
<feature type="transmembrane region" description="Helical" evidence="1">
    <location>
        <begin position="23"/>
        <end position="41"/>
    </location>
</feature>
<feature type="transmembrane region" description="Helical" evidence="1">
    <location>
        <begin position="121"/>
        <end position="141"/>
    </location>
</feature>
<organism evidence="2 3">
    <name type="scientific">Novosphingobium arvoryzae</name>
    <dbReference type="NCBI Taxonomy" id="1256514"/>
    <lineage>
        <taxon>Bacteria</taxon>
        <taxon>Pseudomonadati</taxon>
        <taxon>Pseudomonadota</taxon>
        <taxon>Alphaproteobacteria</taxon>
        <taxon>Sphingomonadales</taxon>
        <taxon>Sphingomonadaceae</taxon>
        <taxon>Novosphingobium</taxon>
    </lineage>
</organism>
<evidence type="ECO:0000313" key="2">
    <source>
        <dbReference type="EMBL" id="GGZ95635.1"/>
    </source>
</evidence>
<evidence type="ECO:0000313" key="3">
    <source>
        <dbReference type="Proteomes" id="UP000634139"/>
    </source>
</evidence>
<dbReference type="RefSeq" id="WP_189540059.1">
    <property type="nucleotide sequence ID" value="NZ_BMZD01000003.1"/>
</dbReference>
<reference evidence="2" key="2">
    <citation type="submission" date="2020-09" db="EMBL/GenBank/DDBJ databases">
        <authorList>
            <person name="Sun Q."/>
            <person name="Kim S."/>
        </authorList>
    </citation>
    <scope>NUCLEOTIDE SEQUENCE</scope>
    <source>
        <strain evidence="2">KCTC 32422</strain>
    </source>
</reference>
<feature type="transmembrane region" description="Helical" evidence="1">
    <location>
        <begin position="61"/>
        <end position="78"/>
    </location>
</feature>
<evidence type="ECO:0000256" key="1">
    <source>
        <dbReference type="SAM" id="Phobius"/>
    </source>
</evidence>
<feature type="transmembrane region" description="Helical" evidence="1">
    <location>
        <begin position="90"/>
        <end position="109"/>
    </location>
</feature>
<keyword evidence="1" id="KW-0812">Transmembrane</keyword>
<dbReference type="Proteomes" id="UP000634139">
    <property type="component" value="Unassembled WGS sequence"/>
</dbReference>
<comment type="caution">
    <text evidence="2">The sequence shown here is derived from an EMBL/GenBank/DDBJ whole genome shotgun (WGS) entry which is preliminary data.</text>
</comment>
<sequence>MTRPEPNPALPGEQRARLRQQRVWRAMLVPGLAAVAVLYAVRQGLGGSIYDAQGQVHPTFAIVFSVVVALFALIGAIWHHRAIDEQEERAILWGNTAGFYTVIPSAMIVETLTLARLIEPVSHVTMMLGALAVSVATYLWVRFR</sequence>
<keyword evidence="3" id="KW-1185">Reference proteome</keyword>
<name>A0A918VFU4_9SPHN</name>
<keyword evidence="1" id="KW-1133">Transmembrane helix</keyword>
<gene>
    <name evidence="2" type="ORF">GCM10011617_14860</name>
</gene>
<dbReference type="AlphaFoldDB" id="A0A918VFU4"/>
<keyword evidence="1" id="KW-0472">Membrane</keyword>
<dbReference type="EMBL" id="BMZD01000003">
    <property type="protein sequence ID" value="GGZ95635.1"/>
    <property type="molecule type" value="Genomic_DNA"/>
</dbReference>
<reference evidence="2" key="1">
    <citation type="journal article" date="2014" name="Int. J. Syst. Evol. Microbiol.">
        <title>Complete genome sequence of Corynebacterium casei LMG S-19264T (=DSM 44701T), isolated from a smear-ripened cheese.</title>
        <authorList>
            <consortium name="US DOE Joint Genome Institute (JGI-PGF)"/>
            <person name="Walter F."/>
            <person name="Albersmeier A."/>
            <person name="Kalinowski J."/>
            <person name="Ruckert C."/>
        </authorList>
    </citation>
    <scope>NUCLEOTIDE SEQUENCE</scope>
    <source>
        <strain evidence="2">KCTC 32422</strain>
    </source>
</reference>
<accession>A0A918VFU4</accession>
<proteinExistence type="predicted"/>